<proteinExistence type="predicted"/>
<feature type="non-terminal residue" evidence="1">
    <location>
        <position position="1"/>
    </location>
</feature>
<keyword evidence="2" id="KW-1185">Reference proteome</keyword>
<reference evidence="1" key="1">
    <citation type="submission" date="2020-04" db="EMBL/GenBank/DDBJ databases">
        <title>A chromosome-scale assembly and high-density genetic map of the yellow drum (Nibea albiflora) genome.</title>
        <authorList>
            <person name="Xu D."/>
            <person name="Zhang W."/>
            <person name="Chen R."/>
            <person name="Tan P."/>
            <person name="Wang L."/>
            <person name="Song H."/>
            <person name="Tian L."/>
            <person name="Zhu Q."/>
            <person name="Wang B."/>
        </authorList>
    </citation>
    <scope>NUCLEOTIDE SEQUENCE</scope>
    <source>
        <strain evidence="1">ZJHYS-2018</strain>
    </source>
</reference>
<name>A0ACB7FDJ4_NIBAL</name>
<dbReference type="EMBL" id="CM024801">
    <property type="protein sequence ID" value="KAG8012196.1"/>
    <property type="molecule type" value="Genomic_DNA"/>
</dbReference>
<organism evidence="1 2">
    <name type="scientific">Nibea albiflora</name>
    <name type="common">Yellow drum</name>
    <name type="synonym">Corvina albiflora</name>
    <dbReference type="NCBI Taxonomy" id="240163"/>
    <lineage>
        <taxon>Eukaryota</taxon>
        <taxon>Metazoa</taxon>
        <taxon>Chordata</taxon>
        <taxon>Craniata</taxon>
        <taxon>Vertebrata</taxon>
        <taxon>Euteleostomi</taxon>
        <taxon>Actinopterygii</taxon>
        <taxon>Neopterygii</taxon>
        <taxon>Teleostei</taxon>
        <taxon>Neoteleostei</taxon>
        <taxon>Acanthomorphata</taxon>
        <taxon>Eupercaria</taxon>
        <taxon>Sciaenidae</taxon>
        <taxon>Nibea</taxon>
    </lineage>
</organism>
<gene>
    <name evidence="1" type="primary">ZBTB34</name>
    <name evidence="1" type="ORF">GBF38_004690</name>
</gene>
<evidence type="ECO:0000313" key="2">
    <source>
        <dbReference type="Proteomes" id="UP000805704"/>
    </source>
</evidence>
<dbReference type="Proteomes" id="UP000805704">
    <property type="component" value="Chromosome 13"/>
</dbReference>
<evidence type="ECO:0000313" key="1">
    <source>
        <dbReference type="EMBL" id="KAG8012196.1"/>
    </source>
</evidence>
<sequence>QAVGKLEKHIQEMDDGSYIEFDVPEFSNTVLTQLNELRLQGKLCDIIVHIQGQPFRAHKAVLAASSPYFRDHSALSTMSGLSISVIKSPEVFEQLLAFCYTGHMSLQLKDIISFLTAASFLQMQAIIDKCTQILESIHSKISIPVTVCSPDKDDSQASHNGGTLNQHLRKKHMGATEGSNHVDSPERTEGSSGQKDQEDTSEGMAFEAQYAEEAPANDMEESSKCSPEEAQASRCDF</sequence>
<accession>A0ACB7FDJ4</accession>
<protein>
    <submittedName>
        <fullName evidence="1">Zinc finger and BTB domain-containing protein 34</fullName>
    </submittedName>
</protein>
<comment type="caution">
    <text evidence="1">The sequence shown here is derived from an EMBL/GenBank/DDBJ whole genome shotgun (WGS) entry which is preliminary data.</text>
</comment>